<evidence type="ECO:0000313" key="2">
    <source>
        <dbReference type="EMBL" id="UXP32382.1"/>
    </source>
</evidence>
<keyword evidence="1" id="KW-0732">Signal</keyword>
<accession>A0ABY6CPG8</accession>
<proteinExistence type="predicted"/>
<protein>
    <submittedName>
        <fullName evidence="2">Uncharacterized protein</fullName>
    </submittedName>
</protein>
<gene>
    <name evidence="2" type="ORF">N6H18_00130</name>
</gene>
<organism evidence="2 3">
    <name type="scientific">Reichenbachiella agarivorans</name>
    <dbReference type="NCBI Taxonomy" id="2979464"/>
    <lineage>
        <taxon>Bacteria</taxon>
        <taxon>Pseudomonadati</taxon>
        <taxon>Bacteroidota</taxon>
        <taxon>Cytophagia</taxon>
        <taxon>Cytophagales</taxon>
        <taxon>Reichenbachiellaceae</taxon>
        <taxon>Reichenbachiella</taxon>
    </lineage>
</organism>
<feature type="chain" id="PRO_5046525981" evidence="1">
    <location>
        <begin position="20"/>
        <end position="419"/>
    </location>
</feature>
<name>A0ABY6CPG8_9BACT</name>
<sequence length="419" mass="45531">MKKKINYIVAILFSMLALAACNEEDGKESLVINIDQYPVDFAPVNLDEEINPVTGNVSSDTKLVKVSFYVVSGEGDAPFQEVTTFEGKGTSYDYSVIPPYSITTSFVKITAENEAGDVAEVTRKVLMTGGPDLTLDMSEFVIDLSVESTDTITGIVESAGGILTKVDYLITKDGTETQYKSVALSGEQKTEYTMFEIITFELGMSSIHVVATDDKGNVTSSKIKVSVVASPVFLYYEYTGKELHGTDKRKTAGNGIGISLIDGSVYDMATITADPDGKGIDFMITNADNEADNVRYYSPSGQNGDKFKLNEINGDLNLNITTFSVLDRGDEAFFDAATKEDILAMTLTDEGASTRNTDLRGIAEGVSNVDILGGKVVYFETAWGAQCLVRLTEVKQNPASSTKKGDYYVMDFKVVYQQL</sequence>
<dbReference type="PROSITE" id="PS51257">
    <property type="entry name" value="PROKAR_LIPOPROTEIN"/>
    <property type="match status" value="1"/>
</dbReference>
<dbReference type="RefSeq" id="WP_262309817.1">
    <property type="nucleotide sequence ID" value="NZ_CP106679.1"/>
</dbReference>
<evidence type="ECO:0000256" key="1">
    <source>
        <dbReference type="SAM" id="SignalP"/>
    </source>
</evidence>
<feature type="signal peptide" evidence="1">
    <location>
        <begin position="1"/>
        <end position="19"/>
    </location>
</feature>
<dbReference type="EMBL" id="CP106679">
    <property type="protein sequence ID" value="UXP32382.1"/>
    <property type="molecule type" value="Genomic_DNA"/>
</dbReference>
<dbReference type="Proteomes" id="UP001065174">
    <property type="component" value="Chromosome"/>
</dbReference>
<keyword evidence="3" id="KW-1185">Reference proteome</keyword>
<evidence type="ECO:0000313" key="3">
    <source>
        <dbReference type="Proteomes" id="UP001065174"/>
    </source>
</evidence>
<reference evidence="2" key="1">
    <citation type="submission" date="2022-09" db="EMBL/GenBank/DDBJ databases">
        <title>Comparative genomics and taxonomic characterization of three novel marine species of genus Reichenbachiella exhibiting antioxidant and polysaccharide degradation activities.</title>
        <authorList>
            <person name="Muhammad N."/>
            <person name="Lee Y.-J."/>
            <person name="Ko J."/>
            <person name="Kim S.-G."/>
        </authorList>
    </citation>
    <scope>NUCLEOTIDE SEQUENCE</scope>
    <source>
        <strain evidence="2">BKB1-1</strain>
    </source>
</reference>